<organism evidence="2 3">
    <name type="scientific">Periplaneta americana</name>
    <name type="common">American cockroach</name>
    <name type="synonym">Blatta americana</name>
    <dbReference type="NCBI Taxonomy" id="6978"/>
    <lineage>
        <taxon>Eukaryota</taxon>
        <taxon>Metazoa</taxon>
        <taxon>Ecdysozoa</taxon>
        <taxon>Arthropoda</taxon>
        <taxon>Hexapoda</taxon>
        <taxon>Insecta</taxon>
        <taxon>Pterygota</taxon>
        <taxon>Neoptera</taxon>
        <taxon>Polyneoptera</taxon>
        <taxon>Dictyoptera</taxon>
        <taxon>Blattodea</taxon>
        <taxon>Blattoidea</taxon>
        <taxon>Blattidae</taxon>
        <taxon>Blattinae</taxon>
        <taxon>Periplaneta</taxon>
    </lineage>
</organism>
<proteinExistence type="predicted"/>
<feature type="compositionally biased region" description="Basic residues" evidence="1">
    <location>
        <begin position="29"/>
        <end position="38"/>
    </location>
</feature>
<reference evidence="2 3" key="1">
    <citation type="journal article" date="2022" name="Allergy">
        <title>Genome assembly and annotation of Periplaneta americana reveal a comprehensive cockroach allergen profile.</title>
        <authorList>
            <person name="Wang L."/>
            <person name="Xiong Q."/>
            <person name="Saelim N."/>
            <person name="Wang L."/>
            <person name="Nong W."/>
            <person name="Wan A.T."/>
            <person name="Shi M."/>
            <person name="Liu X."/>
            <person name="Cao Q."/>
            <person name="Hui J.H.L."/>
            <person name="Sookrung N."/>
            <person name="Leung T.F."/>
            <person name="Tungtrongchitr A."/>
            <person name="Tsui S.K.W."/>
        </authorList>
    </citation>
    <scope>NUCLEOTIDE SEQUENCE [LARGE SCALE GENOMIC DNA]</scope>
    <source>
        <strain evidence="2">PWHHKU_190912</strain>
    </source>
</reference>
<dbReference type="EMBL" id="JAJSOF020000001">
    <property type="protein sequence ID" value="KAJ4451796.1"/>
    <property type="molecule type" value="Genomic_DNA"/>
</dbReference>
<protein>
    <submittedName>
        <fullName evidence="2">Uncharacterized protein</fullName>
    </submittedName>
</protein>
<keyword evidence="3" id="KW-1185">Reference proteome</keyword>
<evidence type="ECO:0000313" key="3">
    <source>
        <dbReference type="Proteomes" id="UP001148838"/>
    </source>
</evidence>
<sequence>MPSTWPRIEPATSGIEGQHYTNSANQVDKKKKKKKKKNDKPLEVPGGYNRKSFIGSPCFIYAAVIMVVPDPECQERTLFDRMRRLAFALQEPRATPTRALETLLCCVLVCFDVLLLAVICDERGKGSEGQVVTNFVGGGYTMTKEEKC</sequence>
<feature type="region of interest" description="Disordered" evidence="1">
    <location>
        <begin position="1"/>
        <end position="49"/>
    </location>
</feature>
<evidence type="ECO:0000313" key="2">
    <source>
        <dbReference type="EMBL" id="KAJ4451796.1"/>
    </source>
</evidence>
<evidence type="ECO:0000256" key="1">
    <source>
        <dbReference type="SAM" id="MobiDB-lite"/>
    </source>
</evidence>
<comment type="caution">
    <text evidence="2">The sequence shown here is derived from an EMBL/GenBank/DDBJ whole genome shotgun (WGS) entry which is preliminary data.</text>
</comment>
<accession>A0ABQ8TYI0</accession>
<name>A0ABQ8TYI0_PERAM</name>
<dbReference type="Proteomes" id="UP001148838">
    <property type="component" value="Unassembled WGS sequence"/>
</dbReference>
<gene>
    <name evidence="2" type="ORF">ANN_03268</name>
</gene>